<feature type="domain" description="JmjC" evidence="3">
    <location>
        <begin position="138"/>
        <end position="304"/>
    </location>
</feature>
<dbReference type="Gene3D" id="2.60.120.650">
    <property type="entry name" value="Cupin"/>
    <property type="match status" value="1"/>
</dbReference>
<evidence type="ECO:0000313" key="4">
    <source>
        <dbReference type="EMBL" id="EIE19484.1"/>
    </source>
</evidence>
<feature type="domain" description="JmjN" evidence="2">
    <location>
        <begin position="8"/>
        <end position="50"/>
    </location>
</feature>
<dbReference type="KEGG" id="csl:COCSUDRAFT_67911"/>
<dbReference type="SMART" id="SM00558">
    <property type="entry name" value="JmjC"/>
    <property type="match status" value="1"/>
</dbReference>
<feature type="compositionally biased region" description="Basic and acidic residues" evidence="1">
    <location>
        <begin position="592"/>
        <end position="608"/>
    </location>
</feature>
<evidence type="ECO:0000313" key="5">
    <source>
        <dbReference type="Proteomes" id="UP000007264"/>
    </source>
</evidence>
<evidence type="ECO:0000259" key="2">
    <source>
        <dbReference type="PROSITE" id="PS51183"/>
    </source>
</evidence>
<protein>
    <submittedName>
        <fullName evidence="4">JmjC-domain-containing protein</fullName>
    </submittedName>
</protein>
<evidence type="ECO:0000259" key="3">
    <source>
        <dbReference type="PROSITE" id="PS51184"/>
    </source>
</evidence>
<dbReference type="InterPro" id="IPR003349">
    <property type="entry name" value="JmjN"/>
</dbReference>
<dbReference type="Proteomes" id="UP000007264">
    <property type="component" value="Unassembled WGS sequence"/>
</dbReference>
<dbReference type="eggNOG" id="KOG0958">
    <property type="taxonomic scope" value="Eukaryota"/>
</dbReference>
<dbReference type="GO" id="GO:0032454">
    <property type="term" value="F:histone H3K9 demethylase activity"/>
    <property type="evidence" value="ECO:0007669"/>
    <property type="project" value="TreeGrafter"/>
</dbReference>
<dbReference type="Pfam" id="PF02373">
    <property type="entry name" value="JmjC"/>
    <property type="match status" value="1"/>
</dbReference>
<dbReference type="InterPro" id="IPR003347">
    <property type="entry name" value="JmjC_dom"/>
</dbReference>
<dbReference type="PANTHER" id="PTHR10694:SF7">
    <property type="entry name" value="[HISTONE H3]-TRIMETHYL-L-LYSINE(9) DEMETHYLASE"/>
    <property type="match status" value="1"/>
</dbReference>
<dbReference type="EMBL" id="AGSI01000019">
    <property type="protein sequence ID" value="EIE19484.1"/>
    <property type="molecule type" value="Genomic_DNA"/>
</dbReference>
<dbReference type="PANTHER" id="PTHR10694">
    <property type="entry name" value="LYSINE-SPECIFIC DEMETHYLASE"/>
    <property type="match status" value="1"/>
</dbReference>
<feature type="compositionally biased region" description="Low complexity" evidence="1">
    <location>
        <begin position="433"/>
        <end position="446"/>
    </location>
</feature>
<feature type="region of interest" description="Disordered" evidence="1">
    <location>
        <begin position="721"/>
        <end position="776"/>
    </location>
</feature>
<keyword evidence="5" id="KW-1185">Reference proteome</keyword>
<comment type="caution">
    <text evidence="4">The sequence shown here is derived from an EMBL/GenBank/DDBJ whole genome shotgun (WGS) entry which is preliminary data.</text>
</comment>
<dbReference type="GO" id="GO:0005634">
    <property type="term" value="C:nucleus"/>
    <property type="evidence" value="ECO:0007669"/>
    <property type="project" value="TreeGrafter"/>
</dbReference>
<dbReference type="SUPFAM" id="SSF51197">
    <property type="entry name" value="Clavaminate synthase-like"/>
    <property type="match status" value="1"/>
</dbReference>
<dbReference type="STRING" id="574566.I0YM65"/>
<dbReference type="AlphaFoldDB" id="I0YM65"/>
<feature type="compositionally biased region" description="Acidic residues" evidence="1">
    <location>
        <begin position="351"/>
        <end position="365"/>
    </location>
</feature>
<dbReference type="Pfam" id="PF02375">
    <property type="entry name" value="JmjN"/>
    <property type="match status" value="1"/>
</dbReference>
<gene>
    <name evidence="4" type="ORF">COCSUDRAFT_67911</name>
</gene>
<dbReference type="SMART" id="SM00545">
    <property type="entry name" value="JmjN"/>
    <property type="match status" value="1"/>
</dbReference>
<dbReference type="GO" id="GO:0051864">
    <property type="term" value="F:histone H3K36 demethylase activity"/>
    <property type="evidence" value="ECO:0007669"/>
    <property type="project" value="TreeGrafter"/>
</dbReference>
<feature type="compositionally biased region" description="Low complexity" evidence="1">
    <location>
        <begin position="518"/>
        <end position="533"/>
    </location>
</feature>
<feature type="region of interest" description="Disordered" evidence="1">
    <location>
        <begin position="330"/>
        <end position="633"/>
    </location>
</feature>
<dbReference type="OrthoDB" id="9547406at2759"/>
<proteinExistence type="predicted"/>
<dbReference type="RefSeq" id="XP_005644028.1">
    <property type="nucleotide sequence ID" value="XM_005643971.1"/>
</dbReference>
<accession>I0YM65</accession>
<evidence type="ECO:0000256" key="1">
    <source>
        <dbReference type="SAM" id="MobiDB-lite"/>
    </source>
</evidence>
<feature type="compositionally biased region" description="Basic residues" evidence="1">
    <location>
        <begin position="370"/>
        <end position="379"/>
    </location>
</feature>
<dbReference type="GO" id="GO:0000785">
    <property type="term" value="C:chromatin"/>
    <property type="evidence" value="ECO:0007669"/>
    <property type="project" value="TreeGrafter"/>
</dbReference>
<feature type="compositionally biased region" description="Low complexity" evidence="1">
    <location>
        <begin position="564"/>
        <end position="576"/>
    </location>
</feature>
<organism evidence="4 5">
    <name type="scientific">Coccomyxa subellipsoidea (strain C-169)</name>
    <name type="common">Green microalga</name>
    <dbReference type="NCBI Taxonomy" id="574566"/>
    <lineage>
        <taxon>Eukaryota</taxon>
        <taxon>Viridiplantae</taxon>
        <taxon>Chlorophyta</taxon>
        <taxon>core chlorophytes</taxon>
        <taxon>Trebouxiophyceae</taxon>
        <taxon>Trebouxiophyceae incertae sedis</taxon>
        <taxon>Coccomyxaceae</taxon>
        <taxon>Coccomyxa</taxon>
        <taxon>Coccomyxa subellipsoidea</taxon>
    </lineage>
</organism>
<feature type="compositionally biased region" description="Basic residues" evidence="1">
    <location>
        <begin position="765"/>
        <end position="776"/>
    </location>
</feature>
<feature type="compositionally biased region" description="Low complexity" evidence="1">
    <location>
        <begin position="609"/>
        <end position="633"/>
    </location>
</feature>
<dbReference type="PROSITE" id="PS51183">
    <property type="entry name" value="JMJN"/>
    <property type="match status" value="1"/>
</dbReference>
<sequence>MVLKCQEVPVFHPTLKDISGSFEAYIESIERRFANVGLAKIIPPKGWTPRKEGYSDDFDFEIPRPIKQHATGKRGLYRTLLVEQKPMSLAKDFRPIAVGDPSLPPAKETPEEVERRFWRNITLRPPLYGADVPGSLFDADLKGWNLRHLDSLLSRTLEKKNLAIPGVSTPYLYFGMWRSIFAWHTEDMDLASVNYLHCGAPKSWYCIPPAHRERFERFLQGLLPDMFRACPEFLRHKELLVSPYMLLQNNIPVVRCVQRPGEFIINYPGAYHSGFNHGFNCAESTNFATKTWIAVGVSAGFCECQKDSVAIQMSLFMSEAAPRVRRMIREAEASSSDESESDSESGSSSGDSDDSDSEAEGSEDEAPAKPVKRKGKAGAKKPLVSGGRGMTAVVGPASKGRGGGKGSKKQLVSGGRSMAAVAAPASRGRPCGKAPAKPAAKAAAKPAGKRGVSNPAPKKAQRKQQPRAEDTPAKQPARRSASRKPVGTVSRAVGKRAASLPARLLPMKGGGLKRKISAKQAAARLASASRGQSKLPSKAASTARGRPPGKASGRATGRKRSPVSANTRAAASAGSAKRQRTESGTLPTPARRHADDGAQQRREVRPDAAKAAAAKRVVQRARQPSPRAAAAAQGSMLGRMLTLTARAAEAAKGFLGGGGSTATSTGLAAGPPGSAQSLVMPACSVRLVPKGSLCSPAASKPCQVPGSPKVLREVPRRPRSVRLVGGGGRKIVGPTSDLAPSPVRHLQASRGTKLLGVQKPTPKFKPGRVRKQLVAS</sequence>
<reference evidence="4 5" key="1">
    <citation type="journal article" date="2012" name="Genome Biol.">
        <title>The genome of the polar eukaryotic microalga coccomyxa subellipsoidea reveals traits of cold adaptation.</title>
        <authorList>
            <person name="Blanc G."/>
            <person name="Agarkova I."/>
            <person name="Grimwood J."/>
            <person name="Kuo A."/>
            <person name="Brueggeman A."/>
            <person name="Dunigan D."/>
            <person name="Gurnon J."/>
            <person name="Ladunga I."/>
            <person name="Lindquist E."/>
            <person name="Lucas S."/>
            <person name="Pangilinan J."/>
            <person name="Proschold T."/>
            <person name="Salamov A."/>
            <person name="Schmutz J."/>
            <person name="Weeks D."/>
            <person name="Yamada T."/>
            <person name="Claverie J.M."/>
            <person name="Grigoriev I."/>
            <person name="Van Etten J."/>
            <person name="Lomsadze A."/>
            <person name="Borodovsky M."/>
        </authorList>
    </citation>
    <scope>NUCLEOTIDE SEQUENCE [LARGE SCALE GENOMIC DNA]</scope>
    <source>
        <strain evidence="4 5">C-169</strain>
    </source>
</reference>
<name>I0YM65_COCSC</name>
<dbReference type="GeneID" id="17037452"/>
<dbReference type="GO" id="GO:0010468">
    <property type="term" value="P:regulation of gene expression"/>
    <property type="evidence" value="ECO:0007669"/>
    <property type="project" value="TreeGrafter"/>
</dbReference>
<dbReference type="PROSITE" id="PS51184">
    <property type="entry name" value="JMJC"/>
    <property type="match status" value="1"/>
</dbReference>